<sequence length="223" mass="24064">MSSRFAGKGACARCLSGFPTSGFGRRPRIKQGRRRGNISTTSQQAGTPAFGIGDVIAKVSQVAFGKPLVTNVLRGHVAEAIIALALEPEWRWSSADYAGWDFERSDGLRLEVKQSAAMQSWSTGKPSKAIFDVAARTGYWESGTRWIAQPGRPAHLYVFAHHCTYGDDADHRDPTQWQFYVVPSQALPDVKKLGLATISTLTSAVPVTALADKVRVTASSLGG</sequence>
<feature type="region of interest" description="Disordered" evidence="1">
    <location>
        <begin position="23"/>
        <end position="45"/>
    </location>
</feature>
<dbReference type="Proteomes" id="UP000571950">
    <property type="component" value="Unassembled WGS sequence"/>
</dbReference>
<evidence type="ECO:0000313" key="3">
    <source>
        <dbReference type="Proteomes" id="UP000571950"/>
    </source>
</evidence>
<feature type="compositionally biased region" description="Basic residues" evidence="1">
    <location>
        <begin position="25"/>
        <end position="36"/>
    </location>
</feature>
<reference evidence="2 3" key="1">
    <citation type="submission" date="2020-08" db="EMBL/GenBank/DDBJ databases">
        <title>Genomic Encyclopedia of Type Strains, Phase IV (KMG-IV): sequencing the most valuable type-strain genomes for metagenomic binning, comparative biology and taxonomic classification.</title>
        <authorList>
            <person name="Goeker M."/>
        </authorList>
    </citation>
    <scope>NUCLEOTIDE SEQUENCE [LARGE SCALE GENOMIC DNA]</scope>
    <source>
        <strain evidence="2 3">DSM 26189</strain>
    </source>
</reference>
<evidence type="ECO:0000256" key="1">
    <source>
        <dbReference type="SAM" id="MobiDB-lite"/>
    </source>
</evidence>
<evidence type="ECO:0000313" key="2">
    <source>
        <dbReference type="EMBL" id="MBB3928356.1"/>
    </source>
</evidence>
<dbReference type="RefSeq" id="WP_188073636.1">
    <property type="nucleotide sequence ID" value="NZ_BSPS01000044.1"/>
</dbReference>
<protein>
    <submittedName>
        <fullName evidence="2">Uncharacterized protein</fullName>
    </submittedName>
</protein>
<dbReference type="AlphaFoldDB" id="A0A7W6BNT2"/>
<name>A0A7W6BNT2_9SPHN</name>
<accession>A0A7W6BNT2</accession>
<proteinExistence type="predicted"/>
<gene>
    <name evidence="2" type="ORF">GGR43_004100</name>
</gene>
<dbReference type="EMBL" id="JACIDT010000022">
    <property type="protein sequence ID" value="MBB3928356.1"/>
    <property type="molecule type" value="Genomic_DNA"/>
</dbReference>
<comment type="caution">
    <text evidence="2">The sequence shown here is derived from an EMBL/GenBank/DDBJ whole genome shotgun (WGS) entry which is preliminary data.</text>
</comment>
<organism evidence="2 3">
    <name type="scientific">Sphingobium jiangsuense</name>
    <dbReference type="NCBI Taxonomy" id="870476"/>
    <lineage>
        <taxon>Bacteria</taxon>
        <taxon>Pseudomonadati</taxon>
        <taxon>Pseudomonadota</taxon>
        <taxon>Alphaproteobacteria</taxon>
        <taxon>Sphingomonadales</taxon>
        <taxon>Sphingomonadaceae</taxon>
        <taxon>Sphingobium</taxon>
    </lineage>
</organism>
<keyword evidence="3" id="KW-1185">Reference proteome</keyword>